<dbReference type="CDD" id="cd03414">
    <property type="entry name" value="CbiX_SirB_C"/>
    <property type="match status" value="1"/>
</dbReference>
<keyword evidence="4" id="KW-1185">Reference proteome</keyword>
<dbReference type="Gene3D" id="3.40.50.1400">
    <property type="match status" value="2"/>
</dbReference>
<evidence type="ECO:0000256" key="1">
    <source>
        <dbReference type="ARBA" id="ARBA00022723"/>
    </source>
</evidence>
<dbReference type="PANTHER" id="PTHR33542:SF3">
    <property type="entry name" value="SIROHYDROCHLORIN FERROCHELATASE, CHLOROPLASTIC"/>
    <property type="match status" value="1"/>
</dbReference>
<dbReference type="InterPro" id="IPR050963">
    <property type="entry name" value="Sirohydro_Cobaltochel/CbiX"/>
</dbReference>
<dbReference type="EMBL" id="JAMQJZ010000006">
    <property type="protein sequence ID" value="MDC3420726.1"/>
    <property type="molecule type" value="Genomic_DNA"/>
</dbReference>
<evidence type="ECO:0000313" key="4">
    <source>
        <dbReference type="Proteomes" id="UP001145072"/>
    </source>
</evidence>
<proteinExistence type="predicted"/>
<name>A0A9X3WM41_9BACI</name>
<dbReference type="CDD" id="cd03416">
    <property type="entry name" value="CbiX_SirB_N"/>
    <property type="match status" value="1"/>
</dbReference>
<keyword evidence="1" id="KW-0479">Metal-binding</keyword>
<dbReference type="SUPFAM" id="SSF53800">
    <property type="entry name" value="Chelatase"/>
    <property type="match status" value="1"/>
</dbReference>
<dbReference type="GO" id="GO:0016829">
    <property type="term" value="F:lyase activity"/>
    <property type="evidence" value="ECO:0007669"/>
    <property type="project" value="UniProtKB-KW"/>
</dbReference>
<accession>A0A9X3WM41</accession>
<comment type="caution">
    <text evidence="3">The sequence shown here is derived from an EMBL/GenBank/DDBJ whole genome shotgun (WGS) entry which is preliminary data.</text>
</comment>
<organism evidence="3 4">
    <name type="scientific">Aquibacillus koreensis</name>
    <dbReference type="NCBI Taxonomy" id="279446"/>
    <lineage>
        <taxon>Bacteria</taxon>
        <taxon>Bacillati</taxon>
        <taxon>Bacillota</taxon>
        <taxon>Bacilli</taxon>
        <taxon>Bacillales</taxon>
        <taxon>Bacillaceae</taxon>
        <taxon>Aquibacillus</taxon>
    </lineage>
</organism>
<dbReference type="InterPro" id="IPR002762">
    <property type="entry name" value="CbiX-like"/>
</dbReference>
<sequence length="268" mass="30038">MFVNRELYKNRMELVIIQAILYICHGSRVGKASQEAIDFVRKTMSLVDAPVQEYCFLELASPTILEGVDQCVKRGATNIAVVPVLLLTATHAKKDIPDVLDHAKKEYPNVNFSYGSPLGVQEQMIDVLVERLTEKCKVTPDMQVLLVGRGSSDPDAIKDINKIASLLQERIDVSSVNTCFLAAARPKFEEMLRSTAAFGAERIVILPYLLFTGVLMTDIERFVDQLYINPEQEIMICDYLGDHTNVTQLLRNRVEEAIEEGEKIATMA</sequence>
<protein>
    <submittedName>
        <fullName evidence="3">Sirohydrochlorin chelatase</fullName>
    </submittedName>
</protein>
<dbReference type="Pfam" id="PF01903">
    <property type="entry name" value="CbiX"/>
    <property type="match status" value="2"/>
</dbReference>
<dbReference type="PANTHER" id="PTHR33542">
    <property type="entry name" value="SIROHYDROCHLORIN FERROCHELATASE, CHLOROPLASTIC"/>
    <property type="match status" value="1"/>
</dbReference>
<reference evidence="3" key="1">
    <citation type="submission" date="2022-06" db="EMBL/GenBank/DDBJ databases">
        <title>Aquibacillus sp. a new bacterium isolated from soil saline samples.</title>
        <authorList>
            <person name="Galisteo C."/>
            <person name="De La Haba R."/>
            <person name="Sanchez-Porro C."/>
            <person name="Ventosa A."/>
        </authorList>
    </citation>
    <scope>NUCLEOTIDE SEQUENCE</scope>
    <source>
        <strain evidence="3">JCM 12387</strain>
    </source>
</reference>
<dbReference type="AlphaFoldDB" id="A0A9X3WM41"/>
<dbReference type="GO" id="GO:0046872">
    <property type="term" value="F:metal ion binding"/>
    <property type="evidence" value="ECO:0007669"/>
    <property type="project" value="UniProtKB-KW"/>
</dbReference>
<evidence type="ECO:0000256" key="2">
    <source>
        <dbReference type="ARBA" id="ARBA00023239"/>
    </source>
</evidence>
<gene>
    <name evidence="3" type="ORF">NC661_10135</name>
</gene>
<evidence type="ECO:0000313" key="3">
    <source>
        <dbReference type="EMBL" id="MDC3420726.1"/>
    </source>
</evidence>
<dbReference type="Proteomes" id="UP001145072">
    <property type="component" value="Unassembled WGS sequence"/>
</dbReference>
<keyword evidence="2" id="KW-0456">Lyase</keyword>